<evidence type="ECO:0000313" key="3">
    <source>
        <dbReference type="Proteomes" id="UP001159363"/>
    </source>
</evidence>
<proteinExistence type="predicted"/>
<comment type="caution">
    <text evidence="2">The sequence shown here is derived from an EMBL/GenBank/DDBJ whole genome shotgun (WGS) entry which is preliminary data.</text>
</comment>
<feature type="region of interest" description="Disordered" evidence="1">
    <location>
        <begin position="804"/>
        <end position="829"/>
    </location>
</feature>
<dbReference type="EMBL" id="JARBHB010000003">
    <property type="protein sequence ID" value="KAJ8888548.1"/>
    <property type="molecule type" value="Genomic_DNA"/>
</dbReference>
<sequence>MPLVNCFELLASKERTVTIANEHYMLEAAVPFPRARWNGTRPEVVMCARIFRSPSLYFCLPALSLSLALILIDPGVSRHVEHTTAGAARCGRSTGQASTGVLGCGGSHRNSTGVKFFRFPRDETFARRWVVLSRRADKINTATGVTVARRLAYSPPTKAIRVQYPAGSLRIFACWNRAGRCRWSSGFLDYLLFPPPLHSGASPFSSQTPSLDLKTSKLRAAQISSLLHCEQRVAHGVVRHLGLQFKGIWERRETPSGPHHALSFRSVGGHLGSKTNGIYGHAMDFFMCGSVVPLTFSDMTQTVQSTSSDGTPTPVLPSTISPSLHCNFCDKMFAYSYGARRHERNGCTKSPPKYGPGKREIPEETCRLAALFGTIPTCESPGVARPGLNQVRLGGRLVRMLASHQDELSHRGSYGNLGTNQRLHSYNDFLKDVNFRVRGNIHTVFIAYVAITERGGVVVTHWTRIREDLGSIPGPAILISKSLQANAGMGNNQYNIGGWCVVVAARVCSVHFDGDAYAKSLRHQLLRYSPVTSRKLRPDAVPTLHLPGTSAKTLSSADVGRLERRVARARRNLVRELLLQASRTRQAIVYGMEGRKRRVGGTDNLLSLSAKSKTIPDNPRPPGAGLLYRRHGRYYLHFVCDPLTSPTPPASATQWRVVKCCKVNRCLLTAVHSRCTLQEPVTTVLPGATECIPTTHKRAARDILHAPGDVSCRATLYVAESKLRISFTSRATIGARHQNSARGATVVQLTSTTLFYPVQAGKKRVKFSYGNSSQALPWESCTRLLALQQKICLNGAGGGGGLASPRLRNLTDNQLGGQGPSQGTDLPPR</sequence>
<keyword evidence="3" id="KW-1185">Reference proteome</keyword>
<protein>
    <recommendedName>
        <fullName evidence="4">C2H2-type domain-containing protein</fullName>
    </recommendedName>
</protein>
<evidence type="ECO:0000313" key="2">
    <source>
        <dbReference type="EMBL" id="KAJ8888548.1"/>
    </source>
</evidence>
<organism evidence="2 3">
    <name type="scientific">Dryococelus australis</name>
    <dbReference type="NCBI Taxonomy" id="614101"/>
    <lineage>
        <taxon>Eukaryota</taxon>
        <taxon>Metazoa</taxon>
        <taxon>Ecdysozoa</taxon>
        <taxon>Arthropoda</taxon>
        <taxon>Hexapoda</taxon>
        <taxon>Insecta</taxon>
        <taxon>Pterygota</taxon>
        <taxon>Neoptera</taxon>
        <taxon>Polyneoptera</taxon>
        <taxon>Phasmatodea</taxon>
        <taxon>Verophasmatodea</taxon>
        <taxon>Anareolatae</taxon>
        <taxon>Phasmatidae</taxon>
        <taxon>Eurycanthinae</taxon>
        <taxon>Dryococelus</taxon>
    </lineage>
</organism>
<name>A0ABQ9HXL8_9NEOP</name>
<reference evidence="2 3" key="1">
    <citation type="submission" date="2023-02" db="EMBL/GenBank/DDBJ databases">
        <title>LHISI_Scaffold_Assembly.</title>
        <authorList>
            <person name="Stuart O.P."/>
            <person name="Cleave R."/>
            <person name="Magrath M.J.L."/>
            <person name="Mikheyev A.S."/>
        </authorList>
    </citation>
    <scope>NUCLEOTIDE SEQUENCE [LARGE SCALE GENOMIC DNA]</scope>
    <source>
        <strain evidence="2">Daus_M_001</strain>
        <tissue evidence="2">Leg muscle</tissue>
    </source>
</reference>
<evidence type="ECO:0008006" key="4">
    <source>
        <dbReference type="Google" id="ProtNLM"/>
    </source>
</evidence>
<dbReference type="Proteomes" id="UP001159363">
    <property type="component" value="Chromosome 3"/>
</dbReference>
<evidence type="ECO:0000256" key="1">
    <source>
        <dbReference type="SAM" id="MobiDB-lite"/>
    </source>
</evidence>
<accession>A0ABQ9HXL8</accession>
<gene>
    <name evidence="2" type="ORF">PR048_008039</name>
</gene>